<dbReference type="eggNOG" id="COG1177">
    <property type="taxonomic scope" value="Bacteria"/>
</dbReference>
<comment type="similarity">
    <text evidence="8">Belongs to the binding-protein-dependent transport system permease family.</text>
</comment>
<keyword evidence="7 8" id="KW-0472">Membrane</keyword>
<evidence type="ECO:0000313" key="10">
    <source>
        <dbReference type="EMBL" id="KEP26847.1"/>
    </source>
</evidence>
<dbReference type="PANTHER" id="PTHR43357:SF4">
    <property type="entry name" value="INNER MEMBRANE ABC TRANSPORTER PERMEASE PROTEIN YDCV"/>
    <property type="match status" value="1"/>
</dbReference>
<evidence type="ECO:0000256" key="8">
    <source>
        <dbReference type="RuleBase" id="RU363032"/>
    </source>
</evidence>
<sequence>MRKKSIGDRLLSILIWTAGSLVYLFLTIPVLVIVLSAFSPNAFPEFPPTSFSVRWFHEVVSNPEWMESLRISVILLLIVTPLTVLLGTMASYALARLSFKGKEAIQAFILSPLMIPQVVLGIAMLYLFTAMGFTGSLWALVIGHVIIGFPYVVRTVGVSVSNLDPRLELASMNLGAGPIRTFFRVTLPLIKPGIIAGGVFSAVTSFGEISISLFVSSPQTITIPVRTFNYIEQTFDPSVNAISVIFIIISIIALLIIEKTIGLSKVM</sequence>
<keyword evidence="3" id="KW-1003">Cell membrane</keyword>
<proteinExistence type="inferred from homology"/>
<accession>A0A081LC71</accession>
<comment type="subcellular location">
    <subcellularLocation>
        <location evidence="1">Cell inner membrane</location>
        <topology evidence="1">Multi-pass membrane protein</topology>
    </subcellularLocation>
    <subcellularLocation>
        <location evidence="8">Cell membrane</location>
        <topology evidence="8">Multi-pass membrane protein</topology>
    </subcellularLocation>
</comment>
<gene>
    <name evidence="10" type="ORF">BA70_18360</name>
</gene>
<dbReference type="Proteomes" id="UP000028091">
    <property type="component" value="Unassembled WGS sequence"/>
</dbReference>
<feature type="transmembrane region" description="Helical" evidence="8">
    <location>
        <begin position="12"/>
        <end position="38"/>
    </location>
</feature>
<name>A0A081LC71_9BACI</name>
<feature type="transmembrane region" description="Helical" evidence="8">
    <location>
        <begin position="71"/>
        <end position="95"/>
    </location>
</feature>
<dbReference type="InterPro" id="IPR035906">
    <property type="entry name" value="MetI-like_sf"/>
</dbReference>
<evidence type="ECO:0000256" key="1">
    <source>
        <dbReference type="ARBA" id="ARBA00004429"/>
    </source>
</evidence>
<dbReference type="Pfam" id="PF00528">
    <property type="entry name" value="BPD_transp_1"/>
    <property type="match status" value="1"/>
</dbReference>
<feature type="transmembrane region" description="Helical" evidence="8">
    <location>
        <begin position="107"/>
        <end position="129"/>
    </location>
</feature>
<keyword evidence="6 8" id="KW-1133">Transmembrane helix</keyword>
<keyword evidence="4" id="KW-0997">Cell inner membrane</keyword>
<evidence type="ECO:0000259" key="9">
    <source>
        <dbReference type="PROSITE" id="PS50928"/>
    </source>
</evidence>
<dbReference type="InterPro" id="IPR000515">
    <property type="entry name" value="MetI-like"/>
</dbReference>
<organism evidence="10 11">
    <name type="scientific">Bacillus zhangzhouensis</name>
    <dbReference type="NCBI Taxonomy" id="1178540"/>
    <lineage>
        <taxon>Bacteria</taxon>
        <taxon>Bacillati</taxon>
        <taxon>Bacillota</taxon>
        <taxon>Bacilli</taxon>
        <taxon>Bacillales</taxon>
        <taxon>Bacillaceae</taxon>
        <taxon>Bacillus</taxon>
    </lineage>
</organism>
<evidence type="ECO:0000256" key="6">
    <source>
        <dbReference type="ARBA" id="ARBA00022989"/>
    </source>
</evidence>
<dbReference type="RefSeq" id="WP_034320747.1">
    <property type="nucleotide sequence ID" value="NZ_JALPZN010000031.1"/>
</dbReference>
<feature type="domain" description="ABC transmembrane type-1" evidence="9">
    <location>
        <begin position="69"/>
        <end position="257"/>
    </location>
</feature>
<feature type="transmembrane region" description="Helical" evidence="8">
    <location>
        <begin position="194"/>
        <end position="217"/>
    </location>
</feature>
<dbReference type="AlphaFoldDB" id="A0A081LC71"/>
<reference evidence="10 11" key="1">
    <citation type="submission" date="2012-09" db="EMBL/GenBank/DDBJ databases">
        <title>Genome Sequence of Bacillus sp. DW5-4.</title>
        <authorList>
            <person name="Lai Q."/>
            <person name="Liu Y."/>
            <person name="Shao Z."/>
        </authorList>
    </citation>
    <scope>NUCLEOTIDE SEQUENCE [LARGE SCALE GENOMIC DNA]</scope>
    <source>
        <strain evidence="10 11">DW5-4</strain>
    </source>
</reference>
<dbReference type="OrthoDB" id="9782004at2"/>
<dbReference type="GO" id="GO:0055085">
    <property type="term" value="P:transmembrane transport"/>
    <property type="evidence" value="ECO:0007669"/>
    <property type="project" value="InterPro"/>
</dbReference>
<evidence type="ECO:0000256" key="5">
    <source>
        <dbReference type="ARBA" id="ARBA00022692"/>
    </source>
</evidence>
<evidence type="ECO:0000256" key="3">
    <source>
        <dbReference type="ARBA" id="ARBA00022475"/>
    </source>
</evidence>
<comment type="caution">
    <text evidence="10">The sequence shown here is derived from an EMBL/GenBank/DDBJ whole genome shotgun (WGS) entry which is preliminary data.</text>
</comment>
<evidence type="ECO:0000313" key="11">
    <source>
        <dbReference type="Proteomes" id="UP000028091"/>
    </source>
</evidence>
<evidence type="ECO:0000256" key="7">
    <source>
        <dbReference type="ARBA" id="ARBA00023136"/>
    </source>
</evidence>
<dbReference type="GO" id="GO:0005886">
    <property type="term" value="C:plasma membrane"/>
    <property type="evidence" value="ECO:0007669"/>
    <property type="project" value="UniProtKB-SubCell"/>
</dbReference>
<dbReference type="PANTHER" id="PTHR43357">
    <property type="entry name" value="INNER MEMBRANE ABC TRANSPORTER PERMEASE PROTEIN YDCV"/>
    <property type="match status" value="1"/>
</dbReference>
<keyword evidence="5 8" id="KW-0812">Transmembrane</keyword>
<dbReference type="EMBL" id="JOTP01000007">
    <property type="protein sequence ID" value="KEP26847.1"/>
    <property type="molecule type" value="Genomic_DNA"/>
</dbReference>
<evidence type="ECO:0000256" key="4">
    <source>
        <dbReference type="ARBA" id="ARBA00022519"/>
    </source>
</evidence>
<keyword evidence="2 8" id="KW-0813">Transport</keyword>
<dbReference type="Gene3D" id="1.10.3720.10">
    <property type="entry name" value="MetI-like"/>
    <property type="match status" value="1"/>
</dbReference>
<keyword evidence="11" id="KW-1185">Reference proteome</keyword>
<protein>
    <submittedName>
        <fullName evidence="10">ABC transporter permease</fullName>
    </submittedName>
</protein>
<evidence type="ECO:0000256" key="2">
    <source>
        <dbReference type="ARBA" id="ARBA00022448"/>
    </source>
</evidence>
<dbReference type="CDD" id="cd06261">
    <property type="entry name" value="TM_PBP2"/>
    <property type="match status" value="1"/>
</dbReference>
<feature type="transmembrane region" description="Helical" evidence="8">
    <location>
        <begin position="237"/>
        <end position="257"/>
    </location>
</feature>
<dbReference type="SUPFAM" id="SSF161098">
    <property type="entry name" value="MetI-like"/>
    <property type="match status" value="1"/>
</dbReference>
<feature type="transmembrane region" description="Helical" evidence="8">
    <location>
        <begin position="135"/>
        <end position="153"/>
    </location>
</feature>
<dbReference type="PROSITE" id="PS50928">
    <property type="entry name" value="ABC_TM1"/>
    <property type="match status" value="1"/>
</dbReference>